<dbReference type="InterPro" id="IPR002104">
    <property type="entry name" value="Integrase_catalytic"/>
</dbReference>
<evidence type="ECO:0000259" key="5">
    <source>
        <dbReference type="PROSITE" id="PS51898"/>
    </source>
</evidence>
<dbReference type="PANTHER" id="PTHR30629:SF2">
    <property type="entry name" value="PROPHAGE INTEGRASE INTS-RELATED"/>
    <property type="match status" value="1"/>
</dbReference>
<name>A0A0V8E048_LACLL</name>
<sequence>MWVEDLPNGKYKYCERYTDTKGKIRKVSITLDKNTTRAQNEAIRLLFSKIEQKNKKQEIEDEKNDVSKITFYQVMDQFYEINRQTVKAKTNKLKRTIKNRIMEYIPKEMLLIDTSSNFISNIIEDVYYKKNFSYSYAYAIKSNLNQIFDYAISKDYLSENPMGRVKIKKKVVTFKDREKNKNKYLENDELKHVLYEMSIINKQNSLMLEFMALTGLRFGECVGLTVDNIKGNIITVNGTWDEVSQSKTTTKNIYSDRKVQVTERCLEIINERLEYNKTKGNNVLKKDTYIFSNERGVPLTLNNINFQLKKVKSDKHLTTHIFRHTHIAMLTELGIPLKAIMERVGHNNPQTTLSIYSHVTEKMSENILKKLNKIDLRF</sequence>
<dbReference type="SUPFAM" id="SSF56349">
    <property type="entry name" value="DNA breaking-rejoining enzymes"/>
    <property type="match status" value="1"/>
</dbReference>
<dbReference type="Proteomes" id="UP000053612">
    <property type="component" value="Unassembled WGS sequence"/>
</dbReference>
<dbReference type="GO" id="GO:0006310">
    <property type="term" value="P:DNA recombination"/>
    <property type="evidence" value="ECO:0007669"/>
    <property type="project" value="UniProtKB-KW"/>
</dbReference>
<evidence type="ECO:0000256" key="3">
    <source>
        <dbReference type="ARBA" id="ARBA00023125"/>
    </source>
</evidence>
<dbReference type="InterPro" id="IPR010998">
    <property type="entry name" value="Integrase_recombinase_N"/>
</dbReference>
<dbReference type="InterPro" id="IPR011010">
    <property type="entry name" value="DNA_brk_join_enz"/>
</dbReference>
<dbReference type="Pfam" id="PF00589">
    <property type="entry name" value="Phage_integrase"/>
    <property type="match status" value="1"/>
</dbReference>
<proteinExistence type="inferred from homology"/>
<dbReference type="GO" id="GO:0015074">
    <property type="term" value="P:DNA integration"/>
    <property type="evidence" value="ECO:0007669"/>
    <property type="project" value="UniProtKB-KW"/>
</dbReference>
<organism evidence="6 7">
    <name type="scientific">Lactococcus lactis subsp. lactis</name>
    <name type="common">Streptococcus lactis</name>
    <dbReference type="NCBI Taxonomy" id="1360"/>
    <lineage>
        <taxon>Bacteria</taxon>
        <taxon>Bacillati</taxon>
        <taxon>Bacillota</taxon>
        <taxon>Bacilli</taxon>
        <taxon>Lactobacillales</taxon>
        <taxon>Streptococcaceae</taxon>
        <taxon>Lactococcus</taxon>
    </lineage>
</organism>
<dbReference type="PROSITE" id="PS51898">
    <property type="entry name" value="TYR_RECOMBINASE"/>
    <property type="match status" value="1"/>
</dbReference>
<feature type="domain" description="Tyr recombinase" evidence="5">
    <location>
        <begin position="180"/>
        <end position="369"/>
    </location>
</feature>
<dbReference type="Gene3D" id="1.10.443.10">
    <property type="entry name" value="Intergrase catalytic core"/>
    <property type="match status" value="1"/>
</dbReference>
<evidence type="ECO:0000313" key="7">
    <source>
        <dbReference type="Proteomes" id="UP000053612"/>
    </source>
</evidence>
<protein>
    <submittedName>
        <fullName evidence="6">Integrase superantigen-encoding pathogenicity islands SaPI</fullName>
    </submittedName>
</protein>
<evidence type="ECO:0000256" key="1">
    <source>
        <dbReference type="ARBA" id="ARBA00008857"/>
    </source>
</evidence>
<accession>A0A0V8E048</accession>
<comment type="caution">
    <text evidence="6">The sequence shown here is derived from an EMBL/GenBank/DDBJ whole genome shotgun (WGS) entry which is preliminary data.</text>
</comment>
<dbReference type="RefSeq" id="WP_058224785.1">
    <property type="nucleotide sequence ID" value="NZ_LKLS01000098.1"/>
</dbReference>
<reference evidence="7" key="1">
    <citation type="submission" date="2015-10" db="EMBL/GenBank/DDBJ databases">
        <title>Draft Genome Sequences of 11 Lactococcus lactis subspecies cremoris strains.</title>
        <authorList>
            <person name="Wels M."/>
            <person name="Backus L."/>
            <person name="Boekhorst J."/>
            <person name="Dijkstra A."/>
            <person name="Beerthuizen M."/>
            <person name="Kelly W."/>
            <person name="Siezen R."/>
            <person name="Bachmann H."/>
            <person name="Van Hijum S."/>
        </authorList>
    </citation>
    <scope>NUCLEOTIDE SEQUENCE [LARGE SCALE GENOMIC DNA]</scope>
    <source>
        <strain evidence="7">LMG9449</strain>
    </source>
</reference>
<keyword evidence="4" id="KW-0233">DNA recombination</keyword>
<keyword evidence="3" id="KW-0238">DNA-binding</keyword>
<evidence type="ECO:0000256" key="4">
    <source>
        <dbReference type="ARBA" id="ARBA00023172"/>
    </source>
</evidence>
<evidence type="ECO:0000313" key="6">
    <source>
        <dbReference type="EMBL" id="KSU19181.1"/>
    </source>
</evidence>
<dbReference type="GO" id="GO:0003677">
    <property type="term" value="F:DNA binding"/>
    <property type="evidence" value="ECO:0007669"/>
    <property type="project" value="UniProtKB-KW"/>
</dbReference>
<gene>
    <name evidence="6" type="ORF">LMG9449_0911</name>
</gene>
<dbReference type="PATRIC" id="fig|1360.109.peg.2736"/>
<dbReference type="Gene3D" id="1.10.150.130">
    <property type="match status" value="1"/>
</dbReference>
<dbReference type="AlphaFoldDB" id="A0A0V8E048"/>
<comment type="similarity">
    <text evidence="1">Belongs to the 'phage' integrase family.</text>
</comment>
<evidence type="ECO:0000256" key="2">
    <source>
        <dbReference type="ARBA" id="ARBA00022908"/>
    </source>
</evidence>
<dbReference type="InterPro" id="IPR050808">
    <property type="entry name" value="Phage_Integrase"/>
</dbReference>
<dbReference type="PANTHER" id="PTHR30629">
    <property type="entry name" value="PROPHAGE INTEGRASE"/>
    <property type="match status" value="1"/>
</dbReference>
<dbReference type="EMBL" id="LKLS01000098">
    <property type="protein sequence ID" value="KSU19181.1"/>
    <property type="molecule type" value="Genomic_DNA"/>
</dbReference>
<keyword evidence="2" id="KW-0229">DNA integration</keyword>
<dbReference type="InterPro" id="IPR013762">
    <property type="entry name" value="Integrase-like_cat_sf"/>
</dbReference>
<dbReference type="CDD" id="cd01189">
    <property type="entry name" value="INT_ICEBs1_C_like"/>
    <property type="match status" value="1"/>
</dbReference>